<dbReference type="Proteomes" id="UP001501645">
    <property type="component" value="Unassembled WGS sequence"/>
</dbReference>
<protein>
    <submittedName>
        <fullName evidence="2">Uncharacterized protein</fullName>
    </submittedName>
</protein>
<keyword evidence="1" id="KW-0472">Membrane</keyword>
<keyword evidence="3" id="KW-1185">Reference proteome</keyword>
<dbReference type="RefSeq" id="WP_345434804.1">
    <property type="nucleotide sequence ID" value="NZ_BAABKO010000001.1"/>
</dbReference>
<evidence type="ECO:0000313" key="3">
    <source>
        <dbReference type="Proteomes" id="UP001501645"/>
    </source>
</evidence>
<sequence>MQRVPAATVTREIPTVDVEPRGLGAGFVAATAAGVLATVLGALALVVGGVS</sequence>
<dbReference type="EMBL" id="BAABKO010000001">
    <property type="protein sequence ID" value="GAA4762289.1"/>
    <property type="molecule type" value="Genomic_DNA"/>
</dbReference>
<keyword evidence="1" id="KW-0812">Transmembrane</keyword>
<evidence type="ECO:0000256" key="1">
    <source>
        <dbReference type="SAM" id="Phobius"/>
    </source>
</evidence>
<feature type="transmembrane region" description="Helical" evidence="1">
    <location>
        <begin position="27"/>
        <end position="50"/>
    </location>
</feature>
<organism evidence="2 3">
    <name type="scientific">Microbacterium gilvum</name>
    <dbReference type="NCBI Taxonomy" id="1336204"/>
    <lineage>
        <taxon>Bacteria</taxon>
        <taxon>Bacillati</taxon>
        <taxon>Actinomycetota</taxon>
        <taxon>Actinomycetes</taxon>
        <taxon>Micrococcales</taxon>
        <taxon>Microbacteriaceae</taxon>
        <taxon>Microbacterium</taxon>
    </lineage>
</organism>
<comment type="caution">
    <text evidence="2">The sequence shown here is derived from an EMBL/GenBank/DDBJ whole genome shotgun (WGS) entry which is preliminary data.</text>
</comment>
<keyword evidence="1" id="KW-1133">Transmembrane helix</keyword>
<reference evidence="3" key="1">
    <citation type="journal article" date="2019" name="Int. J. Syst. Evol. Microbiol.">
        <title>The Global Catalogue of Microorganisms (GCM) 10K type strain sequencing project: providing services to taxonomists for standard genome sequencing and annotation.</title>
        <authorList>
            <consortium name="The Broad Institute Genomics Platform"/>
            <consortium name="The Broad Institute Genome Sequencing Center for Infectious Disease"/>
            <person name="Wu L."/>
            <person name="Ma J."/>
        </authorList>
    </citation>
    <scope>NUCLEOTIDE SEQUENCE [LARGE SCALE GENOMIC DNA]</scope>
    <source>
        <strain evidence="3">JCM 18537</strain>
    </source>
</reference>
<evidence type="ECO:0000313" key="2">
    <source>
        <dbReference type="EMBL" id="GAA4762289.1"/>
    </source>
</evidence>
<accession>A0ABP8ZPY0</accession>
<proteinExistence type="predicted"/>
<gene>
    <name evidence="2" type="ORF">GCM10023351_00870</name>
</gene>
<name>A0ABP8ZPY0_9MICO</name>